<feature type="compositionally biased region" description="Basic and acidic residues" evidence="1">
    <location>
        <begin position="278"/>
        <end position="291"/>
    </location>
</feature>
<proteinExistence type="predicted"/>
<evidence type="ECO:0000256" key="1">
    <source>
        <dbReference type="SAM" id="MobiDB-lite"/>
    </source>
</evidence>
<dbReference type="Proteomes" id="UP000242700">
    <property type="component" value="Unassembled WGS sequence"/>
</dbReference>
<dbReference type="Pfam" id="PF13273">
    <property type="entry name" value="DUF4064"/>
    <property type="match status" value="1"/>
</dbReference>
<dbReference type="OrthoDB" id="2418142at2"/>
<feature type="compositionally biased region" description="Basic and acidic residues" evidence="1">
    <location>
        <begin position="194"/>
        <end position="212"/>
    </location>
</feature>
<feature type="region of interest" description="Disordered" evidence="1">
    <location>
        <begin position="154"/>
        <end position="228"/>
    </location>
</feature>
<feature type="compositionally biased region" description="Basic and acidic residues" evidence="1">
    <location>
        <begin position="254"/>
        <end position="263"/>
    </location>
</feature>
<reference evidence="5" key="1">
    <citation type="submission" date="2016-10" db="EMBL/GenBank/DDBJ databases">
        <authorList>
            <person name="Varghese N."/>
            <person name="Submissions S."/>
        </authorList>
    </citation>
    <scope>NUCLEOTIDE SEQUENCE [LARGE SCALE GENOMIC DNA]</scope>
    <source>
        <strain evidence="5">CGMCC 1.8911</strain>
    </source>
</reference>
<dbReference type="EMBL" id="FNFI01000002">
    <property type="protein sequence ID" value="SDJ71112.1"/>
    <property type="molecule type" value="Genomic_DNA"/>
</dbReference>
<dbReference type="RefSeq" id="WP_092595162.1">
    <property type="nucleotide sequence ID" value="NZ_FNFI01000002.1"/>
</dbReference>
<accession>A0A1G8VYJ0</accession>
<dbReference type="AlphaFoldDB" id="A0A1G8VYJ0"/>
<evidence type="ECO:0000259" key="3">
    <source>
        <dbReference type="Pfam" id="PF13273"/>
    </source>
</evidence>
<feature type="region of interest" description="Disordered" evidence="1">
    <location>
        <begin position="254"/>
        <end position="291"/>
    </location>
</feature>
<feature type="transmembrane region" description="Helical" evidence="2">
    <location>
        <begin position="115"/>
        <end position="144"/>
    </location>
</feature>
<keyword evidence="2" id="KW-0812">Transmembrane</keyword>
<feature type="transmembrane region" description="Helical" evidence="2">
    <location>
        <begin position="20"/>
        <end position="41"/>
    </location>
</feature>
<evidence type="ECO:0000313" key="5">
    <source>
        <dbReference type="Proteomes" id="UP000242700"/>
    </source>
</evidence>
<gene>
    <name evidence="4" type="ORF">SAMN05216187_10270</name>
</gene>
<dbReference type="InterPro" id="IPR025273">
    <property type="entry name" value="DUF4064"/>
</dbReference>
<feature type="compositionally biased region" description="Polar residues" evidence="1">
    <location>
        <begin position="168"/>
        <end position="179"/>
    </location>
</feature>
<organism evidence="4 5">
    <name type="scientific">Jeotgalicoccus aerolatus</name>
    <dbReference type="NCBI Taxonomy" id="709510"/>
    <lineage>
        <taxon>Bacteria</taxon>
        <taxon>Bacillati</taxon>
        <taxon>Bacillota</taxon>
        <taxon>Bacilli</taxon>
        <taxon>Bacillales</taxon>
        <taxon>Staphylococcaceae</taxon>
        <taxon>Jeotgalicoccus</taxon>
    </lineage>
</organism>
<evidence type="ECO:0000256" key="2">
    <source>
        <dbReference type="SAM" id="Phobius"/>
    </source>
</evidence>
<feature type="transmembrane region" description="Helical" evidence="2">
    <location>
        <begin position="85"/>
        <end position="103"/>
    </location>
</feature>
<sequence length="291" mass="32873">MAKEYTQTVKPVSRIAEKIFGWFGWIILLLITAGILFFSLVTMNDSAMIDDLTAQMEAEMAGMNLQGADPQAVIDLTISMLGNTWMVALYLVLPLIVAILGLLNMKRRILSGILLLIAAILAAPLGVTLISSLFFVIAAILLFARKDLVIKNESPRDDNTYDERNHANALNNNRDAYTNSKDRNQRNNAVSDSGQHRQITDREDDVKIRQSNDSEYGYNDADSVRNDDIESTRQFNRIDDTDDVKIVDNTADTRNNDYKRSSETEFDNVNDSVMEDPSQTRRDNVDRRNRS</sequence>
<feature type="domain" description="DUF4064" evidence="3">
    <location>
        <begin position="13"/>
        <end position="124"/>
    </location>
</feature>
<name>A0A1G8VYJ0_9STAP</name>
<dbReference type="STRING" id="586411.SAMN05216187_10270"/>
<keyword evidence="2" id="KW-0472">Membrane</keyword>
<keyword evidence="2" id="KW-1133">Transmembrane helix</keyword>
<evidence type="ECO:0000313" key="4">
    <source>
        <dbReference type="EMBL" id="SDJ71112.1"/>
    </source>
</evidence>
<protein>
    <recommendedName>
        <fullName evidence="3">DUF4064 domain-containing protein</fullName>
    </recommendedName>
</protein>
<feature type="compositionally biased region" description="Basic and acidic residues" evidence="1">
    <location>
        <begin position="154"/>
        <end position="166"/>
    </location>
</feature>